<feature type="transmembrane region" description="Helical" evidence="8">
    <location>
        <begin position="57"/>
        <end position="80"/>
    </location>
</feature>
<comment type="similarity">
    <text evidence="6">Belongs to the MIP/aquaporin (TC 1.A.8) family.</text>
</comment>
<dbReference type="GO" id="GO:0016020">
    <property type="term" value="C:membrane"/>
    <property type="evidence" value="ECO:0007669"/>
    <property type="project" value="UniProtKB-SubCell"/>
</dbReference>
<proteinExistence type="inferred from homology"/>
<dbReference type="InterPro" id="IPR023271">
    <property type="entry name" value="Aquaporin-like"/>
</dbReference>
<feature type="transmembrane region" description="Helical" evidence="8">
    <location>
        <begin position="92"/>
        <end position="110"/>
    </location>
</feature>
<name>A0A9R1PWY4_TRITD</name>
<dbReference type="EMBL" id="LT934114">
    <property type="protein sequence ID" value="VAH50556.1"/>
    <property type="molecule type" value="Genomic_DNA"/>
</dbReference>
<keyword evidence="4 8" id="KW-1133">Transmembrane helix</keyword>
<dbReference type="AlphaFoldDB" id="A0A9R1PWY4"/>
<evidence type="ECO:0000256" key="1">
    <source>
        <dbReference type="ARBA" id="ARBA00004141"/>
    </source>
</evidence>
<feature type="transmembrane region" description="Helical" evidence="8">
    <location>
        <begin position="171"/>
        <end position="192"/>
    </location>
</feature>
<evidence type="ECO:0000256" key="8">
    <source>
        <dbReference type="SAM" id="Phobius"/>
    </source>
</evidence>
<dbReference type="PANTHER" id="PTHR45687">
    <property type="entry name" value="AQUAPORIN OR AQUAGLYCEROPORIN RELATED"/>
    <property type="match status" value="1"/>
</dbReference>
<feature type="transmembrane region" description="Helical" evidence="8">
    <location>
        <begin position="122"/>
        <end position="144"/>
    </location>
</feature>
<protein>
    <recommendedName>
        <fullName evidence="11">Aquaporin</fullName>
    </recommendedName>
</protein>
<comment type="subcellular location">
    <subcellularLocation>
        <location evidence="1">Membrane</location>
        <topology evidence="1">Multi-pass membrane protein</topology>
    </subcellularLocation>
</comment>
<evidence type="ECO:0000256" key="5">
    <source>
        <dbReference type="ARBA" id="ARBA00023136"/>
    </source>
</evidence>
<evidence type="ECO:0008006" key="11">
    <source>
        <dbReference type="Google" id="ProtNLM"/>
    </source>
</evidence>
<feature type="region of interest" description="Disordered" evidence="7">
    <location>
        <begin position="1"/>
        <end position="36"/>
    </location>
</feature>
<evidence type="ECO:0000256" key="4">
    <source>
        <dbReference type="ARBA" id="ARBA00022989"/>
    </source>
</evidence>
<organism evidence="9 10">
    <name type="scientific">Triticum turgidum subsp. durum</name>
    <name type="common">Durum wheat</name>
    <name type="synonym">Triticum durum</name>
    <dbReference type="NCBI Taxonomy" id="4567"/>
    <lineage>
        <taxon>Eukaryota</taxon>
        <taxon>Viridiplantae</taxon>
        <taxon>Streptophyta</taxon>
        <taxon>Embryophyta</taxon>
        <taxon>Tracheophyta</taxon>
        <taxon>Spermatophyta</taxon>
        <taxon>Magnoliopsida</taxon>
        <taxon>Liliopsida</taxon>
        <taxon>Poales</taxon>
        <taxon>Poaceae</taxon>
        <taxon>BOP clade</taxon>
        <taxon>Pooideae</taxon>
        <taxon>Triticodae</taxon>
        <taxon>Triticeae</taxon>
        <taxon>Triticinae</taxon>
        <taxon>Triticum</taxon>
    </lineage>
</organism>
<dbReference type="InterPro" id="IPR034294">
    <property type="entry name" value="Aquaporin_transptr"/>
</dbReference>
<evidence type="ECO:0000256" key="3">
    <source>
        <dbReference type="ARBA" id="ARBA00022737"/>
    </source>
</evidence>
<keyword evidence="6" id="KW-0813">Transport</keyword>
<accession>A0A9R1PWY4</accession>
<dbReference type="GO" id="GO:0015267">
    <property type="term" value="F:channel activity"/>
    <property type="evidence" value="ECO:0007669"/>
    <property type="project" value="InterPro"/>
</dbReference>
<evidence type="ECO:0000313" key="9">
    <source>
        <dbReference type="EMBL" id="VAH50556.1"/>
    </source>
</evidence>
<dbReference type="PRINTS" id="PR00783">
    <property type="entry name" value="MINTRINSICP"/>
</dbReference>
<gene>
    <name evidence="9" type="ORF">TRITD_2Bv1G201750</name>
</gene>
<evidence type="ECO:0000256" key="7">
    <source>
        <dbReference type="SAM" id="MobiDB-lite"/>
    </source>
</evidence>
<sequence>MEGKEEDVRLGANKYSERQPIGTAAQGSEDKDYKEPPPAPLFEPGELKSWSFYRAGIAEFMATFLFLYVTILTVMGYSGATSKCATVGIQGIAWSFGGMIFVLVYTVFSATDAKRNARDSHVPILAPLPIGFAVFLVHLATIPITGTGINPARSLGAAIIYNREHAWSDHWIFWVGPFIGAALAAVYHQVVIRAIPFKTKS</sequence>
<evidence type="ECO:0000256" key="6">
    <source>
        <dbReference type="RuleBase" id="RU000477"/>
    </source>
</evidence>
<reference evidence="9 10" key="1">
    <citation type="submission" date="2017-09" db="EMBL/GenBank/DDBJ databases">
        <authorList>
            <consortium name="International Durum Wheat Genome Sequencing Consortium (IDWGSC)"/>
            <person name="Milanesi L."/>
        </authorList>
    </citation>
    <scope>NUCLEOTIDE SEQUENCE [LARGE SCALE GENOMIC DNA]</scope>
    <source>
        <strain evidence="10">cv. Svevo</strain>
    </source>
</reference>
<keyword evidence="3" id="KW-0677">Repeat</keyword>
<dbReference type="Pfam" id="PF00230">
    <property type="entry name" value="MIP"/>
    <property type="match status" value="1"/>
</dbReference>
<dbReference type="InterPro" id="IPR000425">
    <property type="entry name" value="MIP"/>
</dbReference>
<dbReference type="Proteomes" id="UP000324705">
    <property type="component" value="Chromosome 2B"/>
</dbReference>
<evidence type="ECO:0000313" key="10">
    <source>
        <dbReference type="Proteomes" id="UP000324705"/>
    </source>
</evidence>
<dbReference type="Gene3D" id="1.20.1080.10">
    <property type="entry name" value="Glycerol uptake facilitator protein"/>
    <property type="match status" value="2"/>
</dbReference>
<evidence type="ECO:0000256" key="2">
    <source>
        <dbReference type="ARBA" id="ARBA00022692"/>
    </source>
</evidence>
<dbReference type="Gramene" id="TRITD2Bv1G201750.3">
    <property type="protein sequence ID" value="TRITD2Bv1G201750.3"/>
    <property type="gene ID" value="TRITD2Bv1G201750"/>
</dbReference>
<keyword evidence="2 6" id="KW-0812">Transmembrane</keyword>
<keyword evidence="5 8" id="KW-0472">Membrane</keyword>
<dbReference type="SUPFAM" id="SSF81338">
    <property type="entry name" value="Aquaporin-like"/>
    <property type="match status" value="1"/>
</dbReference>
<keyword evidence="10" id="KW-1185">Reference proteome</keyword>